<organism evidence="2 3">
    <name type="scientific">Limnoglobus roseus</name>
    <dbReference type="NCBI Taxonomy" id="2598579"/>
    <lineage>
        <taxon>Bacteria</taxon>
        <taxon>Pseudomonadati</taxon>
        <taxon>Planctomycetota</taxon>
        <taxon>Planctomycetia</taxon>
        <taxon>Gemmatales</taxon>
        <taxon>Gemmataceae</taxon>
        <taxon>Limnoglobus</taxon>
    </lineage>
</organism>
<evidence type="ECO:0000313" key="3">
    <source>
        <dbReference type="Proteomes" id="UP000324974"/>
    </source>
</evidence>
<dbReference type="RefSeq" id="WP_149113663.1">
    <property type="nucleotide sequence ID" value="NZ_CP042425.1"/>
</dbReference>
<feature type="region of interest" description="Disordered" evidence="1">
    <location>
        <begin position="65"/>
        <end position="95"/>
    </location>
</feature>
<evidence type="ECO:0000313" key="2">
    <source>
        <dbReference type="EMBL" id="QEL19254.1"/>
    </source>
</evidence>
<dbReference type="EMBL" id="CP042425">
    <property type="protein sequence ID" value="QEL19254.1"/>
    <property type="molecule type" value="Genomic_DNA"/>
</dbReference>
<name>A0A5C1APV1_9BACT</name>
<dbReference type="KEGG" id="lrs:PX52LOC_06316"/>
<reference evidence="3" key="1">
    <citation type="submission" date="2019-08" db="EMBL/GenBank/DDBJ databases">
        <title>Limnoglobus roseus gen. nov., sp. nov., a novel freshwater planctomycete with a giant genome from the family Gemmataceae.</title>
        <authorList>
            <person name="Kulichevskaya I.S."/>
            <person name="Naumoff D.G."/>
            <person name="Miroshnikov K."/>
            <person name="Ivanova A."/>
            <person name="Philippov D.A."/>
            <person name="Hakobyan A."/>
            <person name="Rijpstra I.C."/>
            <person name="Sinninghe Damste J.S."/>
            <person name="Liesack W."/>
            <person name="Dedysh S.N."/>
        </authorList>
    </citation>
    <scope>NUCLEOTIDE SEQUENCE [LARGE SCALE GENOMIC DNA]</scope>
    <source>
        <strain evidence="3">PX52</strain>
    </source>
</reference>
<evidence type="ECO:0000256" key="1">
    <source>
        <dbReference type="SAM" id="MobiDB-lite"/>
    </source>
</evidence>
<gene>
    <name evidence="2" type="ORF">PX52LOC_06316</name>
</gene>
<dbReference type="Proteomes" id="UP000324974">
    <property type="component" value="Chromosome"/>
</dbReference>
<keyword evidence="3" id="KW-1185">Reference proteome</keyword>
<proteinExistence type="predicted"/>
<dbReference type="AlphaFoldDB" id="A0A5C1APV1"/>
<feature type="compositionally biased region" description="Low complexity" evidence="1">
    <location>
        <begin position="82"/>
        <end position="95"/>
    </location>
</feature>
<protein>
    <submittedName>
        <fullName evidence="2">Uncharacterized protein</fullName>
    </submittedName>
</protein>
<sequence>MPPSKMKRTRAERREQLERLRAARNAEIDRQMMVYFFSKGLDPTRKPGVDVVELILVEEYGPAEVPAKAGPAGVTGDPAVTSPSSARPSSRPGPA</sequence>
<accession>A0A5C1APV1</accession>